<name>A0ABR1CL82_NECAM</name>
<feature type="region of interest" description="Disordered" evidence="1">
    <location>
        <begin position="120"/>
        <end position="157"/>
    </location>
</feature>
<reference evidence="2 3" key="1">
    <citation type="submission" date="2023-08" db="EMBL/GenBank/DDBJ databases">
        <title>A Necator americanus chromosomal reference genome.</title>
        <authorList>
            <person name="Ilik V."/>
            <person name="Petrzelkova K.J."/>
            <person name="Pardy F."/>
            <person name="Fuh T."/>
            <person name="Niatou-Singa F.S."/>
            <person name="Gouil Q."/>
            <person name="Baker L."/>
            <person name="Ritchie M.E."/>
            <person name="Jex A.R."/>
            <person name="Gazzola D."/>
            <person name="Li H."/>
            <person name="Toshio Fujiwara R."/>
            <person name="Zhan B."/>
            <person name="Aroian R.V."/>
            <person name="Pafco B."/>
            <person name="Schwarz E.M."/>
        </authorList>
    </citation>
    <scope>NUCLEOTIDE SEQUENCE [LARGE SCALE GENOMIC DNA]</scope>
    <source>
        <strain evidence="2 3">Aroian</strain>
        <tissue evidence="2">Whole animal</tissue>
    </source>
</reference>
<proteinExistence type="predicted"/>
<organism evidence="2 3">
    <name type="scientific">Necator americanus</name>
    <name type="common">Human hookworm</name>
    <dbReference type="NCBI Taxonomy" id="51031"/>
    <lineage>
        <taxon>Eukaryota</taxon>
        <taxon>Metazoa</taxon>
        <taxon>Ecdysozoa</taxon>
        <taxon>Nematoda</taxon>
        <taxon>Chromadorea</taxon>
        <taxon>Rhabditida</taxon>
        <taxon>Rhabditina</taxon>
        <taxon>Rhabditomorpha</taxon>
        <taxon>Strongyloidea</taxon>
        <taxon>Ancylostomatidae</taxon>
        <taxon>Bunostominae</taxon>
        <taxon>Necator</taxon>
    </lineage>
</organism>
<keyword evidence="3" id="KW-1185">Reference proteome</keyword>
<protein>
    <submittedName>
        <fullName evidence="2">Uncharacterized protein</fullName>
    </submittedName>
</protein>
<dbReference type="Proteomes" id="UP001303046">
    <property type="component" value="Unassembled WGS sequence"/>
</dbReference>
<evidence type="ECO:0000313" key="3">
    <source>
        <dbReference type="Proteomes" id="UP001303046"/>
    </source>
</evidence>
<sequence>MGNYLCSLYGSFWQYIMTTVLRFLRELKRLITGRREYILREDATITLPDDTVDASAFEAHETFVTQTSGINALSARNDTSLYFDGDKLEDSRAADKSPLSASISVIADESQLSEVVEINPINDDHTPRSHKPQDSTENRFCLEDEDSPGRKTPTPFTHSQVDIYIDQDQVDETPPLEGSSTAVPSSSRVFGEDTYAHNVSVQREIDEVLDAFRRNDVMFMERKLESLKPTAQPIQRPAEEMFPNEQKDEFTFAEPDFEWVNEFERLPQKPIAHRRVEALKANALKGEISPPYRHIFSAASPFARPTSSSTPFSPTAQKFLYKEKGLLPMKPDYYRIAFDCDSEEYENEIESETLNRKSARNLAILNKKKHKRYKKIRKGRRYCRKSSS</sequence>
<accession>A0ABR1CL82</accession>
<feature type="compositionally biased region" description="Basic and acidic residues" evidence="1">
    <location>
        <begin position="122"/>
        <end position="142"/>
    </location>
</feature>
<dbReference type="EMBL" id="JAVFWL010000002">
    <property type="protein sequence ID" value="KAK6738552.1"/>
    <property type="molecule type" value="Genomic_DNA"/>
</dbReference>
<comment type="caution">
    <text evidence="2">The sequence shown here is derived from an EMBL/GenBank/DDBJ whole genome shotgun (WGS) entry which is preliminary data.</text>
</comment>
<evidence type="ECO:0000313" key="2">
    <source>
        <dbReference type="EMBL" id="KAK6738552.1"/>
    </source>
</evidence>
<gene>
    <name evidence="2" type="primary">Necator_chrII.g8371</name>
    <name evidence="2" type="ORF">RB195_020577</name>
</gene>
<evidence type="ECO:0000256" key="1">
    <source>
        <dbReference type="SAM" id="MobiDB-lite"/>
    </source>
</evidence>